<name>A0ABM9JR21_9RALS</name>
<dbReference type="InterPro" id="IPR022385">
    <property type="entry name" value="Rhs_assc_core"/>
</dbReference>
<dbReference type="Pfam" id="PF03527">
    <property type="entry name" value="RHS"/>
    <property type="match status" value="1"/>
</dbReference>
<protein>
    <submittedName>
        <fullName evidence="3">Uncharacterized protein</fullName>
    </submittedName>
</protein>
<reference evidence="3 4" key="1">
    <citation type="submission" date="2023-07" db="EMBL/GenBank/DDBJ databases">
        <authorList>
            <person name="Peeters C."/>
        </authorList>
    </citation>
    <scope>NUCLEOTIDE SEQUENCE [LARGE SCALE GENOMIC DNA]</scope>
    <source>
        <strain evidence="3 4">LMG 7141</strain>
    </source>
</reference>
<dbReference type="InterPro" id="IPR001826">
    <property type="entry name" value="RHS"/>
</dbReference>
<evidence type="ECO:0000259" key="1">
    <source>
        <dbReference type="Pfam" id="PF03527"/>
    </source>
</evidence>
<feature type="domain" description="Tse2 ADP-ribosyltransferase toxin" evidence="2">
    <location>
        <begin position="268"/>
        <end position="366"/>
    </location>
</feature>
<dbReference type="RefSeq" id="WP_316659467.1">
    <property type="nucleotide sequence ID" value="NZ_CATYWO010000008.1"/>
</dbReference>
<evidence type="ECO:0000313" key="3">
    <source>
        <dbReference type="EMBL" id="CAJ0800587.1"/>
    </source>
</evidence>
<organism evidence="3 4">
    <name type="scientific">Ralstonia condita</name>
    <dbReference type="NCBI Taxonomy" id="3058600"/>
    <lineage>
        <taxon>Bacteria</taxon>
        <taxon>Pseudomonadati</taxon>
        <taxon>Pseudomonadota</taxon>
        <taxon>Betaproteobacteria</taxon>
        <taxon>Burkholderiales</taxon>
        <taxon>Burkholderiaceae</taxon>
        <taxon>Ralstonia</taxon>
    </lineage>
</organism>
<dbReference type="Gene3D" id="2.180.10.10">
    <property type="entry name" value="RHS repeat-associated core"/>
    <property type="match status" value="1"/>
</dbReference>
<dbReference type="PRINTS" id="PR00394">
    <property type="entry name" value="RHSPROTEIN"/>
</dbReference>
<proteinExistence type="predicted"/>
<dbReference type="InterPro" id="IPR050708">
    <property type="entry name" value="T6SS_VgrG/RHS"/>
</dbReference>
<dbReference type="Proteomes" id="UP001189616">
    <property type="component" value="Unassembled WGS sequence"/>
</dbReference>
<dbReference type="Pfam" id="PF18648">
    <property type="entry name" value="ADPRTs_Tse2"/>
    <property type="match status" value="1"/>
</dbReference>
<feature type="domain" description="RHS protein conserved region" evidence="1">
    <location>
        <begin position="138"/>
        <end position="171"/>
    </location>
</feature>
<dbReference type="EMBL" id="CATYWO010000008">
    <property type="protein sequence ID" value="CAJ0800587.1"/>
    <property type="molecule type" value="Genomic_DNA"/>
</dbReference>
<dbReference type="PANTHER" id="PTHR32305:SF15">
    <property type="entry name" value="PROTEIN RHSA-RELATED"/>
    <property type="match status" value="1"/>
</dbReference>
<dbReference type="InterPro" id="IPR041018">
    <property type="entry name" value="ADPRTs_Tse2"/>
</dbReference>
<sequence length="369" mass="40612">MKYQYDALGRRIIKHAQAVSFEPLGAGSVYIHNERARVNKELGCGFTLYGWDGDTLAWEARRDADIMRQGAYHPSPGSTRTTHYLYEPNSFVPIAQGVTHGMLPLHKQPAYAEADYDIDEDPLWQYEIQPTPFDSLAWYQCDHLGTPQELTDQTGEIAWSAQCKAWGAAQEVITDAARKAGIQNPLRFQGQYFDHETGLHYNRHRYYDPASGRFISKDPIGLAGGINGYQYAPNPVSWIDPLGLSGADVYRAMKTGNDGLPIAEPTARGLGARPGVDIPVDSNGMVHPDTGGISVAPESARNLPPHRRPENLGGTGKDCACLLNTADLPKSLKYVQDSAKHGTIQPIASMSLSDYQAALSSTRDKWIKQ</sequence>
<dbReference type="NCBIfam" id="TIGR03696">
    <property type="entry name" value="Rhs_assc_core"/>
    <property type="match status" value="1"/>
</dbReference>
<comment type="caution">
    <text evidence="3">The sequence shown here is derived from an EMBL/GenBank/DDBJ whole genome shotgun (WGS) entry which is preliminary data.</text>
</comment>
<gene>
    <name evidence="3" type="ORF">LMG7141_03844</name>
</gene>
<dbReference type="PANTHER" id="PTHR32305">
    <property type="match status" value="1"/>
</dbReference>
<keyword evidence="4" id="KW-1185">Reference proteome</keyword>
<evidence type="ECO:0000313" key="4">
    <source>
        <dbReference type="Proteomes" id="UP001189616"/>
    </source>
</evidence>
<evidence type="ECO:0000259" key="2">
    <source>
        <dbReference type="Pfam" id="PF18648"/>
    </source>
</evidence>
<accession>A0ABM9JR21</accession>